<evidence type="ECO:0000313" key="12">
    <source>
        <dbReference type="Proteomes" id="UP001372834"/>
    </source>
</evidence>
<feature type="transmembrane region" description="Helical" evidence="10">
    <location>
        <begin position="117"/>
        <end position="136"/>
    </location>
</feature>
<reference evidence="11 12" key="1">
    <citation type="submission" date="2023-10" db="EMBL/GenBank/DDBJ databases">
        <title>Genomes of two closely related lineages of the louse Polyplax serrata with different host specificities.</title>
        <authorList>
            <person name="Martinu J."/>
            <person name="Tarabai H."/>
            <person name="Stefka J."/>
            <person name="Hypsa V."/>
        </authorList>
    </citation>
    <scope>NUCLEOTIDE SEQUENCE [LARGE SCALE GENOMIC DNA]</scope>
    <source>
        <strain evidence="11">HR10_N</strain>
    </source>
</reference>
<comment type="similarity">
    <text evidence="10">Belongs to the ELO family.</text>
</comment>
<comment type="caution">
    <text evidence="11">The sequence shown here is derived from an EMBL/GenBank/DDBJ whole genome shotgun (WGS) entry which is preliminary data.</text>
</comment>
<keyword evidence="5 10" id="KW-0276">Fatty acid metabolism</keyword>
<dbReference type="GO" id="GO:0034626">
    <property type="term" value="P:fatty acid elongation, polyunsaturated fatty acid"/>
    <property type="evidence" value="ECO:0007669"/>
    <property type="project" value="TreeGrafter"/>
</dbReference>
<name>A0AAN8P319_POLSC</name>
<dbReference type="AlphaFoldDB" id="A0AAN8P319"/>
<feature type="transmembrane region" description="Helical" evidence="10">
    <location>
        <begin position="157"/>
        <end position="176"/>
    </location>
</feature>
<evidence type="ECO:0000256" key="9">
    <source>
        <dbReference type="ARBA" id="ARBA00023160"/>
    </source>
</evidence>
<evidence type="ECO:0000256" key="10">
    <source>
        <dbReference type="RuleBase" id="RU361115"/>
    </source>
</evidence>
<keyword evidence="7 10" id="KW-0443">Lipid metabolism</keyword>
<dbReference type="GO" id="GO:0042761">
    <property type="term" value="P:very long-chain fatty acid biosynthetic process"/>
    <property type="evidence" value="ECO:0007669"/>
    <property type="project" value="TreeGrafter"/>
</dbReference>
<evidence type="ECO:0000256" key="1">
    <source>
        <dbReference type="ARBA" id="ARBA00004141"/>
    </source>
</evidence>
<keyword evidence="6 10" id="KW-1133">Transmembrane helix</keyword>
<proteinExistence type="inferred from homology"/>
<gene>
    <name evidence="11" type="ORF">RUM43_008381</name>
</gene>
<evidence type="ECO:0000256" key="7">
    <source>
        <dbReference type="ARBA" id="ARBA00023098"/>
    </source>
</evidence>
<keyword evidence="9 10" id="KW-0275">Fatty acid biosynthesis</keyword>
<dbReference type="GO" id="GO:0019367">
    <property type="term" value="P:fatty acid elongation, saturated fatty acid"/>
    <property type="evidence" value="ECO:0007669"/>
    <property type="project" value="TreeGrafter"/>
</dbReference>
<protein>
    <recommendedName>
        <fullName evidence="10">Elongation of very long chain fatty acids protein</fullName>
        <ecNumber evidence="10">2.3.1.199</ecNumber>
    </recommendedName>
    <alternativeName>
        <fullName evidence="10">Very-long-chain 3-oxoacyl-CoA synthase</fullName>
    </alternativeName>
</protein>
<feature type="transmembrane region" description="Helical" evidence="10">
    <location>
        <begin position="325"/>
        <end position="346"/>
    </location>
</feature>
<keyword evidence="4 10" id="KW-0812">Transmembrane</keyword>
<dbReference type="Pfam" id="PF01151">
    <property type="entry name" value="ELO"/>
    <property type="match status" value="1"/>
</dbReference>
<comment type="catalytic activity">
    <reaction evidence="10">
        <text>a very-long-chain acyl-CoA + malonyl-CoA + H(+) = a very-long-chain 3-oxoacyl-CoA + CO2 + CoA</text>
        <dbReference type="Rhea" id="RHEA:32727"/>
        <dbReference type="ChEBI" id="CHEBI:15378"/>
        <dbReference type="ChEBI" id="CHEBI:16526"/>
        <dbReference type="ChEBI" id="CHEBI:57287"/>
        <dbReference type="ChEBI" id="CHEBI:57384"/>
        <dbReference type="ChEBI" id="CHEBI:90725"/>
        <dbReference type="ChEBI" id="CHEBI:90736"/>
        <dbReference type="EC" id="2.3.1.199"/>
    </reaction>
</comment>
<dbReference type="Proteomes" id="UP001372834">
    <property type="component" value="Unassembled WGS sequence"/>
</dbReference>
<dbReference type="EC" id="2.3.1.199" evidence="10"/>
<dbReference type="GO" id="GO:0034625">
    <property type="term" value="P:fatty acid elongation, monounsaturated fatty acid"/>
    <property type="evidence" value="ECO:0007669"/>
    <property type="project" value="TreeGrafter"/>
</dbReference>
<sequence length="395" mass="46880">MGWLERNIQRDSIRVVQRIFQGGAQEVVWISTRKRRPRLPLEPFSSLEEKIDRREAVWRKEVIEIKGICIRVVQENKLVKDGEDELREFSTECSTDVHSDKNPFIKVCWSNPRTNDWFLIASPMPGLSIIAAYLYFVTTWGPRYMKHRKPFELKTTLIVYNFLQVLMSTYLVYEAIDGLWLREDFSFRCQPVIFAATEPAIREARGVYLYFLAKLTELLDTVFFVLRKKNNQITFLHMYHHTVMPMVSWGCVKYYPGGHSTFVGVVNSFVHIIMYLYYMLSALGPKVHKYLWWKKYITVLQMVQFLIVFLHNAQLLFNDCDYPKISILFVFPNAWFFMYLFNDFYVKAYKDESSKTLLNCERLKTMKNSNQIHRGKAIAYDKRKSYANEKHLKSD</sequence>
<evidence type="ECO:0000256" key="4">
    <source>
        <dbReference type="ARBA" id="ARBA00022692"/>
    </source>
</evidence>
<evidence type="ECO:0000256" key="8">
    <source>
        <dbReference type="ARBA" id="ARBA00023136"/>
    </source>
</evidence>
<feature type="transmembrane region" description="Helical" evidence="10">
    <location>
        <begin position="262"/>
        <end position="284"/>
    </location>
</feature>
<keyword evidence="3 10" id="KW-0808">Transferase</keyword>
<dbReference type="InterPro" id="IPR002076">
    <property type="entry name" value="ELO_fam"/>
</dbReference>
<evidence type="ECO:0000313" key="11">
    <source>
        <dbReference type="EMBL" id="KAK6640104.1"/>
    </source>
</evidence>
<evidence type="ECO:0000256" key="3">
    <source>
        <dbReference type="ARBA" id="ARBA00022679"/>
    </source>
</evidence>
<evidence type="ECO:0000256" key="5">
    <source>
        <dbReference type="ARBA" id="ARBA00022832"/>
    </source>
</evidence>
<dbReference type="GO" id="GO:0009922">
    <property type="term" value="F:fatty acid elongase activity"/>
    <property type="evidence" value="ECO:0007669"/>
    <property type="project" value="UniProtKB-EC"/>
</dbReference>
<evidence type="ECO:0000256" key="6">
    <source>
        <dbReference type="ARBA" id="ARBA00022989"/>
    </source>
</evidence>
<dbReference type="PANTHER" id="PTHR11157">
    <property type="entry name" value="FATTY ACID ACYL TRANSFERASE-RELATED"/>
    <property type="match status" value="1"/>
</dbReference>
<comment type="subcellular location">
    <subcellularLocation>
        <location evidence="1">Membrane</location>
        <topology evidence="1">Multi-pass membrane protein</topology>
    </subcellularLocation>
</comment>
<keyword evidence="8 10" id="KW-0472">Membrane</keyword>
<accession>A0AAN8P319</accession>
<feature type="transmembrane region" description="Helical" evidence="10">
    <location>
        <begin position="296"/>
        <end position="313"/>
    </location>
</feature>
<evidence type="ECO:0000256" key="2">
    <source>
        <dbReference type="ARBA" id="ARBA00022516"/>
    </source>
</evidence>
<organism evidence="11 12">
    <name type="scientific">Polyplax serrata</name>
    <name type="common">Common mouse louse</name>
    <dbReference type="NCBI Taxonomy" id="468196"/>
    <lineage>
        <taxon>Eukaryota</taxon>
        <taxon>Metazoa</taxon>
        <taxon>Ecdysozoa</taxon>
        <taxon>Arthropoda</taxon>
        <taxon>Hexapoda</taxon>
        <taxon>Insecta</taxon>
        <taxon>Pterygota</taxon>
        <taxon>Neoptera</taxon>
        <taxon>Paraneoptera</taxon>
        <taxon>Psocodea</taxon>
        <taxon>Troctomorpha</taxon>
        <taxon>Phthiraptera</taxon>
        <taxon>Anoplura</taxon>
        <taxon>Polyplacidae</taxon>
        <taxon>Polyplax</taxon>
    </lineage>
</organism>
<dbReference type="EMBL" id="JAWJWE010000003">
    <property type="protein sequence ID" value="KAK6640104.1"/>
    <property type="molecule type" value="Genomic_DNA"/>
</dbReference>
<keyword evidence="2 10" id="KW-0444">Lipid biosynthesis</keyword>
<dbReference type="GO" id="GO:0030148">
    <property type="term" value="P:sphingolipid biosynthetic process"/>
    <property type="evidence" value="ECO:0007669"/>
    <property type="project" value="TreeGrafter"/>
</dbReference>
<dbReference type="PANTHER" id="PTHR11157:SF153">
    <property type="entry name" value="ELONGATION OF VERY LONG CHAIN FATTY ACIDS PROTEIN"/>
    <property type="match status" value="1"/>
</dbReference>
<dbReference type="GO" id="GO:0005789">
    <property type="term" value="C:endoplasmic reticulum membrane"/>
    <property type="evidence" value="ECO:0007669"/>
    <property type="project" value="TreeGrafter"/>
</dbReference>